<protein>
    <submittedName>
        <fullName evidence="1">Uncharacterized protein</fullName>
    </submittedName>
</protein>
<dbReference type="Proteomes" id="UP000839575">
    <property type="component" value="Unassembled WGS sequence"/>
</dbReference>
<sequence>MRSLTFLTIFLMFTGFILPAISYGADSNHERYYIPDNLYEQLERIGFNENELEEIAVDNDILSIKLDSDRLNIQRAYKIISFI</sequence>
<dbReference type="AlphaFoldDB" id="A0A5U3EVW0"/>
<organism evidence="1 2">
    <name type="scientific">Salmonella enterica I</name>
    <dbReference type="NCBI Taxonomy" id="59201"/>
    <lineage>
        <taxon>Bacteria</taxon>
        <taxon>Pseudomonadati</taxon>
        <taxon>Pseudomonadota</taxon>
        <taxon>Gammaproteobacteria</taxon>
        <taxon>Enterobacterales</taxon>
        <taxon>Enterobacteriaceae</taxon>
        <taxon>Salmonella</taxon>
    </lineage>
</organism>
<accession>A0A5U3EVW0</accession>
<name>A0A5U3EVW0_SALET</name>
<proteinExistence type="predicted"/>
<gene>
    <name evidence="1" type="ORF">S301_11190</name>
</gene>
<reference evidence="1 2" key="1">
    <citation type="submission" date="2018-07" db="EMBL/GenBank/DDBJ databases">
        <authorList>
            <consortium name="GenomeTrakr network: Whole genome sequencing for foodborne pathogen traceback"/>
        </authorList>
    </citation>
    <scope>NUCLEOTIDE SEQUENCE [LARGE SCALE GENOMIC DNA]</scope>
    <source>
        <strain evidence="1 2">CFSAN002851</strain>
    </source>
</reference>
<evidence type="ECO:0000313" key="2">
    <source>
        <dbReference type="Proteomes" id="UP000839575"/>
    </source>
</evidence>
<evidence type="ECO:0000313" key="1">
    <source>
        <dbReference type="EMBL" id="EBP3999216.1"/>
    </source>
</evidence>
<comment type="caution">
    <text evidence="1">The sequence shown here is derived from an EMBL/GenBank/DDBJ whole genome shotgun (WGS) entry which is preliminary data.</text>
</comment>
<dbReference type="EMBL" id="AAGLPX010000017">
    <property type="protein sequence ID" value="EBP3999216.1"/>
    <property type="molecule type" value="Genomic_DNA"/>
</dbReference>
<feature type="non-terminal residue" evidence="1">
    <location>
        <position position="83"/>
    </location>
</feature>